<protein>
    <submittedName>
        <fullName evidence="1">Uncharacterized protein</fullName>
    </submittedName>
</protein>
<keyword evidence="2" id="KW-1185">Reference proteome</keyword>
<organism evidence="1 2">
    <name type="scientific">Catharus ustulatus</name>
    <name type="common">Russet-backed thrush</name>
    <name type="synonym">Hylocichla ustulatus</name>
    <dbReference type="NCBI Taxonomy" id="91951"/>
    <lineage>
        <taxon>Eukaryota</taxon>
        <taxon>Metazoa</taxon>
        <taxon>Chordata</taxon>
        <taxon>Craniata</taxon>
        <taxon>Vertebrata</taxon>
        <taxon>Euteleostomi</taxon>
        <taxon>Archelosauria</taxon>
        <taxon>Archosauria</taxon>
        <taxon>Dinosauria</taxon>
        <taxon>Saurischia</taxon>
        <taxon>Theropoda</taxon>
        <taxon>Coelurosauria</taxon>
        <taxon>Aves</taxon>
        <taxon>Neognathae</taxon>
        <taxon>Neoaves</taxon>
        <taxon>Telluraves</taxon>
        <taxon>Australaves</taxon>
        <taxon>Passeriformes</taxon>
        <taxon>Turdidae</taxon>
        <taxon>Catharus</taxon>
    </lineage>
</organism>
<dbReference type="Ensembl" id="ENSCUST00005009016.1">
    <property type="protein sequence ID" value="ENSCUSP00005008656.1"/>
    <property type="gene ID" value="ENSCUSG00005005449.1"/>
</dbReference>
<evidence type="ECO:0000313" key="2">
    <source>
        <dbReference type="Proteomes" id="UP000694563"/>
    </source>
</evidence>
<reference evidence="1" key="2">
    <citation type="submission" date="2025-08" db="UniProtKB">
        <authorList>
            <consortium name="Ensembl"/>
        </authorList>
    </citation>
    <scope>IDENTIFICATION</scope>
</reference>
<reference evidence="1" key="3">
    <citation type="submission" date="2025-09" db="UniProtKB">
        <authorList>
            <consortium name="Ensembl"/>
        </authorList>
    </citation>
    <scope>IDENTIFICATION</scope>
</reference>
<evidence type="ECO:0000313" key="1">
    <source>
        <dbReference type="Ensembl" id="ENSCUSP00005008656.1"/>
    </source>
</evidence>
<name>A0A8C3U6G8_CATUS</name>
<dbReference type="AlphaFoldDB" id="A0A8C3U6G8"/>
<reference evidence="1" key="1">
    <citation type="submission" date="2020-10" db="EMBL/GenBank/DDBJ databases">
        <title>Catharus ustulatus (Swainson's thrush) genome, bCatUst1, primary haplotype v2.</title>
        <authorList>
            <person name="Delmore K."/>
            <person name="Vafadar M."/>
            <person name="Formenti G."/>
            <person name="Chow W."/>
            <person name="Pelan S."/>
            <person name="Howe K."/>
            <person name="Rhie A."/>
            <person name="Mountcastle J."/>
            <person name="Haase B."/>
            <person name="Fedrigo O."/>
            <person name="Jarvis E.D."/>
        </authorList>
    </citation>
    <scope>NUCLEOTIDE SEQUENCE [LARGE SCALE GENOMIC DNA]</scope>
</reference>
<sequence length="132" mass="13995">MGHQPHQLLPRGLAGGGEVLAEVRAANTTHPEVLRVYVQFLTVQLRQLGVGALEVVQVLDGLPEGGEHLLAMGTHLGVANDGRGAGQVPKGVKEPLGPGVDNQQPGQTQHKHRHVTAAWLGWFPSAMQWGSS</sequence>
<dbReference type="Proteomes" id="UP000694563">
    <property type="component" value="Chromosome 2"/>
</dbReference>
<proteinExistence type="predicted"/>
<accession>A0A8C3U6G8</accession>